<feature type="non-terminal residue" evidence="1">
    <location>
        <position position="1"/>
    </location>
</feature>
<reference evidence="1 2" key="1">
    <citation type="journal article" date="2018" name="Front. Plant Sci.">
        <title>Red Clover (Trifolium pratense) and Zigzag Clover (T. medium) - A Picture of Genomic Similarities and Differences.</title>
        <authorList>
            <person name="Dluhosova J."/>
            <person name="Istvanek J."/>
            <person name="Nedelnik J."/>
            <person name="Repkova J."/>
        </authorList>
    </citation>
    <scope>NUCLEOTIDE SEQUENCE [LARGE SCALE GENOMIC DNA]</scope>
    <source>
        <strain evidence="2">cv. 10/8</strain>
        <tissue evidence="1">Leaf</tissue>
    </source>
</reference>
<organism evidence="1 2">
    <name type="scientific">Trifolium medium</name>
    <dbReference type="NCBI Taxonomy" id="97028"/>
    <lineage>
        <taxon>Eukaryota</taxon>
        <taxon>Viridiplantae</taxon>
        <taxon>Streptophyta</taxon>
        <taxon>Embryophyta</taxon>
        <taxon>Tracheophyta</taxon>
        <taxon>Spermatophyta</taxon>
        <taxon>Magnoliopsida</taxon>
        <taxon>eudicotyledons</taxon>
        <taxon>Gunneridae</taxon>
        <taxon>Pentapetalae</taxon>
        <taxon>rosids</taxon>
        <taxon>fabids</taxon>
        <taxon>Fabales</taxon>
        <taxon>Fabaceae</taxon>
        <taxon>Papilionoideae</taxon>
        <taxon>50 kb inversion clade</taxon>
        <taxon>NPAAA clade</taxon>
        <taxon>Hologalegina</taxon>
        <taxon>IRL clade</taxon>
        <taxon>Trifolieae</taxon>
        <taxon>Trifolium</taxon>
    </lineage>
</organism>
<name>A0A392PDW6_9FABA</name>
<keyword evidence="2" id="KW-1185">Reference proteome</keyword>
<sequence>GLLYGCVFAESVVGKAAPRPLLVAVHILRQ</sequence>
<comment type="caution">
    <text evidence="1">The sequence shown here is derived from an EMBL/GenBank/DDBJ whole genome shotgun (WGS) entry which is preliminary data.</text>
</comment>
<dbReference type="EMBL" id="LXQA010075682">
    <property type="protein sequence ID" value="MCI10298.1"/>
    <property type="molecule type" value="Genomic_DNA"/>
</dbReference>
<evidence type="ECO:0000313" key="1">
    <source>
        <dbReference type="EMBL" id="MCI10298.1"/>
    </source>
</evidence>
<dbReference type="AlphaFoldDB" id="A0A392PDW6"/>
<dbReference type="Proteomes" id="UP000265520">
    <property type="component" value="Unassembled WGS sequence"/>
</dbReference>
<gene>
    <name evidence="1" type="ORF">A2U01_0031391</name>
</gene>
<evidence type="ECO:0000313" key="2">
    <source>
        <dbReference type="Proteomes" id="UP000265520"/>
    </source>
</evidence>
<protein>
    <submittedName>
        <fullName evidence="1">Uncharacterized protein</fullName>
    </submittedName>
</protein>
<proteinExistence type="predicted"/>
<accession>A0A392PDW6</accession>